<dbReference type="Pfam" id="PF00505">
    <property type="entry name" value="HMG_box"/>
    <property type="match status" value="1"/>
</dbReference>
<evidence type="ECO:0000259" key="5">
    <source>
        <dbReference type="PROSITE" id="PS50118"/>
    </source>
</evidence>
<feature type="region of interest" description="Disordered" evidence="4">
    <location>
        <begin position="1"/>
        <end position="36"/>
    </location>
</feature>
<feature type="compositionally biased region" description="Gly residues" evidence="4">
    <location>
        <begin position="212"/>
        <end position="228"/>
    </location>
</feature>
<comment type="caution">
    <text evidence="6">The sequence shown here is derived from an EMBL/GenBank/DDBJ whole genome shotgun (WGS) entry which is preliminary data.</text>
</comment>
<dbReference type="Proteomes" id="UP000623687">
    <property type="component" value="Unassembled WGS sequence"/>
</dbReference>
<dbReference type="PANTHER" id="PTHR45789">
    <property type="entry name" value="FI18025P1"/>
    <property type="match status" value="1"/>
</dbReference>
<keyword evidence="2 3" id="KW-0539">Nucleus</keyword>
<feature type="compositionally biased region" description="Polar residues" evidence="4">
    <location>
        <begin position="801"/>
        <end position="810"/>
    </location>
</feature>
<dbReference type="InterPro" id="IPR009071">
    <property type="entry name" value="HMG_box_dom"/>
</dbReference>
<accession>A0A8H7DQG3</accession>
<feature type="DNA-binding region" description="HMG box" evidence="3">
    <location>
        <begin position="127"/>
        <end position="196"/>
    </location>
</feature>
<keyword evidence="1 3" id="KW-0238">DNA-binding</keyword>
<dbReference type="PANTHER" id="PTHR45789:SF2">
    <property type="entry name" value="FI18025P1"/>
    <property type="match status" value="1"/>
</dbReference>
<dbReference type="SMART" id="SM00398">
    <property type="entry name" value="HMG"/>
    <property type="match status" value="1"/>
</dbReference>
<dbReference type="PROSITE" id="PS50118">
    <property type="entry name" value="HMG_BOX_2"/>
    <property type="match status" value="1"/>
</dbReference>
<feature type="compositionally biased region" description="Basic and acidic residues" evidence="4">
    <location>
        <begin position="336"/>
        <end position="346"/>
    </location>
</feature>
<dbReference type="AlphaFoldDB" id="A0A8H7DQG3"/>
<feature type="compositionally biased region" description="Low complexity" evidence="4">
    <location>
        <begin position="62"/>
        <end position="77"/>
    </location>
</feature>
<feature type="region of interest" description="Disordered" evidence="4">
    <location>
        <begin position="49"/>
        <end position="126"/>
    </location>
</feature>
<feature type="compositionally biased region" description="Basic and acidic residues" evidence="4">
    <location>
        <begin position="1"/>
        <end position="14"/>
    </location>
</feature>
<dbReference type="GO" id="GO:0005634">
    <property type="term" value="C:nucleus"/>
    <property type="evidence" value="ECO:0007669"/>
    <property type="project" value="UniProtKB-UniRule"/>
</dbReference>
<keyword evidence="7" id="KW-1185">Reference proteome</keyword>
<feature type="region of interest" description="Disordered" evidence="4">
    <location>
        <begin position="586"/>
        <end position="618"/>
    </location>
</feature>
<gene>
    <name evidence="6" type="ORF">PC9H_008289</name>
</gene>
<dbReference type="SUPFAM" id="SSF47095">
    <property type="entry name" value="HMG-box"/>
    <property type="match status" value="1"/>
</dbReference>
<feature type="region of interest" description="Disordered" evidence="4">
    <location>
        <begin position="309"/>
        <end position="572"/>
    </location>
</feature>
<organism evidence="6 7">
    <name type="scientific">Pleurotus ostreatus</name>
    <name type="common">Oyster mushroom</name>
    <name type="synonym">White-rot fungus</name>
    <dbReference type="NCBI Taxonomy" id="5322"/>
    <lineage>
        <taxon>Eukaryota</taxon>
        <taxon>Fungi</taxon>
        <taxon>Dikarya</taxon>
        <taxon>Basidiomycota</taxon>
        <taxon>Agaricomycotina</taxon>
        <taxon>Agaricomycetes</taxon>
        <taxon>Agaricomycetidae</taxon>
        <taxon>Agaricales</taxon>
        <taxon>Pleurotineae</taxon>
        <taxon>Pleurotaceae</taxon>
        <taxon>Pleurotus</taxon>
    </lineage>
</organism>
<dbReference type="InterPro" id="IPR036910">
    <property type="entry name" value="HMG_box_dom_sf"/>
</dbReference>
<dbReference type="OrthoDB" id="6247875at2759"/>
<dbReference type="GeneID" id="59378107"/>
<evidence type="ECO:0000256" key="2">
    <source>
        <dbReference type="ARBA" id="ARBA00023242"/>
    </source>
</evidence>
<feature type="compositionally biased region" description="Basic and acidic residues" evidence="4">
    <location>
        <begin position="272"/>
        <end position="296"/>
    </location>
</feature>
<feature type="domain" description="HMG box" evidence="5">
    <location>
        <begin position="127"/>
        <end position="196"/>
    </location>
</feature>
<proteinExistence type="predicted"/>
<feature type="compositionally biased region" description="Low complexity" evidence="4">
    <location>
        <begin position="833"/>
        <end position="844"/>
    </location>
</feature>
<evidence type="ECO:0000256" key="3">
    <source>
        <dbReference type="PROSITE-ProRule" id="PRU00267"/>
    </source>
</evidence>
<evidence type="ECO:0000313" key="7">
    <source>
        <dbReference type="Proteomes" id="UP000623687"/>
    </source>
</evidence>
<evidence type="ECO:0000256" key="1">
    <source>
        <dbReference type="ARBA" id="ARBA00023125"/>
    </source>
</evidence>
<dbReference type="InterPro" id="IPR051356">
    <property type="entry name" value="SOX/SOX-like_TF"/>
</dbReference>
<dbReference type="GO" id="GO:0000981">
    <property type="term" value="F:DNA-binding transcription factor activity, RNA polymerase II-specific"/>
    <property type="evidence" value="ECO:0007669"/>
    <property type="project" value="TreeGrafter"/>
</dbReference>
<dbReference type="VEuPathDB" id="FungiDB:PC9H_008289"/>
<feature type="region of interest" description="Disordered" evidence="4">
    <location>
        <begin position="738"/>
        <end position="858"/>
    </location>
</feature>
<name>A0A8H7DQG3_PLEOS</name>
<protein>
    <recommendedName>
        <fullName evidence="5">HMG box domain-containing protein</fullName>
    </recommendedName>
</protein>
<feature type="compositionally biased region" description="Basic and acidic residues" evidence="4">
    <location>
        <begin position="817"/>
        <end position="829"/>
    </location>
</feature>
<dbReference type="EMBL" id="JACETU010000006">
    <property type="protein sequence ID" value="KAF7425927.1"/>
    <property type="molecule type" value="Genomic_DNA"/>
</dbReference>
<sequence>MPPIRGHGEPRNRDGEEEDPMPPLLDNPNQPMTYTFFADMTPISFSTVASTRSADSNDPHQSSGSTSFVPSTSMSVTPMPPMHPDAAPSAAGWNSGSPTIEDESQVASSSWMPRPTSHGKKRDASYIPRPPNAFILFRSSFIRSQQVPGKVEGNHSTLSKIIGMYWKTLPKEEREQWEQKAVDAQVEHRKRYPDWRFRPGANAMAKLKIKDGGGGGSRRRNPGGGGSKAGKFSLDFLPPATSATGEGSSGKGKGKAREVEATSSTGSATADIKGKGKEKARELAPRSEKNKSKEKRVEKIVSELIEGKTGAELELAMEEWEDGRRAKRKSKATKSNAKERESESVKGKGKAKAGEVEAVTAKPVGQGRYALRSRHVEISIPAPEVDDQGDPDSSSDTERNSGGTADADGEEYASADEEAYTSIPFAPLTDSPKPHAPTASPVSASSTAQAPQQLRGDYFIFPPTNSSTLSFDRSIANSSSPTSPPTNDNRASPELSASGATDADSPSSEFKAVPLTSMYKRSLSAPAPERRSPYNPTRSQSDQTSSYNRGEETMNVTSQSPHLAPPLPSNLSMHARRDTVCLPVNSVGYSSPSTSEASPSLSHSHTRPPDRLSPLLPQPLGAAAQPLRVHWQGEEDRNRFEAERHRHGYWFPPSTTHTIAERNEEDPAWRRETYTVTNTDSMGYDMPTEVRPTPTVEYLTNPYIVTTSADGSGLVDWGTTPNRAGMIASIPDPFLPFNTGVDSESSGPTSPISPPISSFSTLTGWAGGMDMGSHSHRAATSSSSSAERKPDGGNSVWMASDWQNQIQPTNIGPFDSRSSDNRPHQEPLRNHAPGPGSSSPLGGPQVARGRGPRRSPRS</sequence>
<dbReference type="GO" id="GO:0000978">
    <property type="term" value="F:RNA polymerase II cis-regulatory region sequence-specific DNA binding"/>
    <property type="evidence" value="ECO:0007669"/>
    <property type="project" value="TreeGrafter"/>
</dbReference>
<reference evidence="6" key="1">
    <citation type="submission" date="2019-07" db="EMBL/GenBank/DDBJ databases">
        <authorList>
            <person name="Palmer J.M."/>
        </authorList>
    </citation>
    <scope>NUCLEOTIDE SEQUENCE</scope>
    <source>
        <strain evidence="6">PC9</strain>
    </source>
</reference>
<evidence type="ECO:0000313" key="6">
    <source>
        <dbReference type="EMBL" id="KAF7425927.1"/>
    </source>
</evidence>
<feature type="region of interest" description="Disordered" evidence="4">
    <location>
        <begin position="203"/>
        <end position="296"/>
    </location>
</feature>
<dbReference type="Gene3D" id="1.10.30.10">
    <property type="entry name" value="High mobility group box domain"/>
    <property type="match status" value="1"/>
</dbReference>
<feature type="compositionally biased region" description="Polar residues" evidence="4">
    <location>
        <begin position="49"/>
        <end position="61"/>
    </location>
</feature>
<feature type="compositionally biased region" description="Low complexity" evidence="4">
    <location>
        <begin position="436"/>
        <end position="453"/>
    </location>
</feature>
<dbReference type="CDD" id="cd01389">
    <property type="entry name" value="HMG-box_ROX1-like"/>
    <property type="match status" value="1"/>
</dbReference>
<feature type="compositionally biased region" description="Low complexity" evidence="4">
    <location>
        <begin position="743"/>
        <end position="761"/>
    </location>
</feature>
<feature type="compositionally biased region" description="Acidic residues" evidence="4">
    <location>
        <begin position="384"/>
        <end position="395"/>
    </location>
</feature>
<feature type="compositionally biased region" description="Acidic residues" evidence="4">
    <location>
        <begin position="407"/>
        <end position="419"/>
    </location>
</feature>
<evidence type="ECO:0000256" key="4">
    <source>
        <dbReference type="SAM" id="MobiDB-lite"/>
    </source>
</evidence>
<dbReference type="RefSeq" id="XP_036629231.1">
    <property type="nucleotide sequence ID" value="XM_036777803.1"/>
</dbReference>
<feature type="compositionally biased region" description="Low complexity" evidence="4">
    <location>
        <begin position="590"/>
        <end position="603"/>
    </location>
</feature>
<feature type="compositionally biased region" description="Polar residues" evidence="4">
    <location>
        <begin position="534"/>
        <end position="561"/>
    </location>
</feature>
<feature type="compositionally biased region" description="Polar residues" evidence="4">
    <location>
        <begin position="463"/>
        <end position="477"/>
    </location>
</feature>